<proteinExistence type="predicted"/>
<dbReference type="Proteomes" id="UP001501565">
    <property type="component" value="Unassembled WGS sequence"/>
</dbReference>
<name>A0ABP7N2I5_9GAMM</name>
<organism evidence="1 2">
    <name type="scientific">Litoribacillus peritrichatus</name>
    <dbReference type="NCBI Taxonomy" id="718191"/>
    <lineage>
        <taxon>Bacteria</taxon>
        <taxon>Pseudomonadati</taxon>
        <taxon>Pseudomonadota</taxon>
        <taxon>Gammaproteobacteria</taxon>
        <taxon>Oceanospirillales</taxon>
        <taxon>Oceanospirillaceae</taxon>
        <taxon>Litoribacillus</taxon>
    </lineage>
</organism>
<sequence length="56" mass="6168">MYWMPFDLLPVDVEAKVVAPLCVNTASGWHVLDTDVESFETLSELQKLKGMLAGGD</sequence>
<protein>
    <submittedName>
        <fullName evidence="1">Uncharacterized protein</fullName>
    </submittedName>
</protein>
<keyword evidence="2" id="KW-1185">Reference proteome</keyword>
<evidence type="ECO:0000313" key="2">
    <source>
        <dbReference type="Proteomes" id="UP001501565"/>
    </source>
</evidence>
<reference evidence="2" key="1">
    <citation type="journal article" date="2019" name="Int. J. Syst. Evol. Microbiol.">
        <title>The Global Catalogue of Microorganisms (GCM) 10K type strain sequencing project: providing services to taxonomists for standard genome sequencing and annotation.</title>
        <authorList>
            <consortium name="The Broad Institute Genomics Platform"/>
            <consortium name="The Broad Institute Genome Sequencing Center for Infectious Disease"/>
            <person name="Wu L."/>
            <person name="Ma J."/>
        </authorList>
    </citation>
    <scope>NUCLEOTIDE SEQUENCE [LARGE SCALE GENOMIC DNA]</scope>
    <source>
        <strain evidence="2">JCM 17551</strain>
    </source>
</reference>
<gene>
    <name evidence="1" type="ORF">GCM10022277_33030</name>
</gene>
<comment type="caution">
    <text evidence="1">The sequence shown here is derived from an EMBL/GenBank/DDBJ whole genome shotgun (WGS) entry which is preliminary data.</text>
</comment>
<evidence type="ECO:0000313" key="1">
    <source>
        <dbReference type="EMBL" id="GAA3933850.1"/>
    </source>
</evidence>
<dbReference type="EMBL" id="BAABBN010000012">
    <property type="protein sequence ID" value="GAA3933850.1"/>
    <property type="molecule type" value="Genomic_DNA"/>
</dbReference>
<accession>A0ABP7N2I5</accession>